<dbReference type="InterPro" id="IPR011004">
    <property type="entry name" value="Trimer_LpxA-like_sf"/>
</dbReference>
<evidence type="ECO:0000313" key="4">
    <source>
        <dbReference type="EMBL" id="NNJ26058.1"/>
    </source>
</evidence>
<evidence type="ECO:0000256" key="2">
    <source>
        <dbReference type="ARBA" id="ARBA00022679"/>
    </source>
</evidence>
<dbReference type="Gene3D" id="1.10.3130.10">
    <property type="entry name" value="serine acetyltransferase, domain 1"/>
    <property type="match status" value="1"/>
</dbReference>
<sequence>MSADFRLKEELPELTDRIVASYHDLGVGHHLGHCPLPNTHEVCEIARDLRAVLFPGYRSRRNLHMGNIGFHVGALIDGLHDRLTEQIARALRHDFMRRAKQADPDSELCTKAPYGGLPDFEADGQRVTLAFLNQIPALRELLVEDVKAAYEGDPAAASYDEVIFCYPGLSAVTAHRIAHALHTLGVPLIPRMIAEWSHAETGIDIHPGARIGPGFFIDHGTGVVIGATCRIAENVKIYQGVTLGAKSFPRDGEGRLVRSAKRHPTVERDVVIYSNATVLGGDVTLGAGVVIGAGATITKNVSAGTKVTAEKPSLRFRAAG</sequence>
<dbReference type="CDD" id="cd03354">
    <property type="entry name" value="LbH_SAT"/>
    <property type="match status" value="1"/>
</dbReference>
<evidence type="ECO:0000313" key="5">
    <source>
        <dbReference type="Proteomes" id="UP000609651"/>
    </source>
</evidence>
<dbReference type="Proteomes" id="UP000609651">
    <property type="component" value="Unassembled WGS sequence"/>
</dbReference>
<dbReference type="Gene3D" id="2.160.10.10">
    <property type="entry name" value="Hexapeptide repeat proteins"/>
    <property type="match status" value="1"/>
</dbReference>
<proteinExistence type="predicted"/>
<dbReference type="GO" id="GO:0016746">
    <property type="term" value="F:acyltransferase activity"/>
    <property type="evidence" value="ECO:0007669"/>
    <property type="project" value="UniProtKB-KW"/>
</dbReference>
<dbReference type="RefSeq" id="WP_171186692.1">
    <property type="nucleotide sequence ID" value="NZ_WTPX01000060.1"/>
</dbReference>
<keyword evidence="1" id="KW-0028">Amino-acid biosynthesis</keyword>
<protein>
    <submittedName>
        <fullName evidence="4">UDP-3-O-(3-hydroxymyristoyl)glucosamine N-acyltransferase</fullName>
        <ecNumber evidence="4">2.3.1.-</ecNumber>
    </submittedName>
</protein>
<keyword evidence="3 4" id="KW-0012">Acyltransferase</keyword>
<accession>A0ABX1VE40</accession>
<dbReference type="InterPro" id="IPR045304">
    <property type="entry name" value="LbH_SAT"/>
</dbReference>
<reference evidence="4 5" key="1">
    <citation type="journal article" date="2020" name="Syst. Appl. Microbiol.">
        <title>Alienimonas chondri sp. nov., a novel planctomycete isolated from the biofilm of the red alga Chondrus crispus.</title>
        <authorList>
            <person name="Vitorino I."/>
            <person name="Albuquerque L."/>
            <person name="Wiegand S."/>
            <person name="Kallscheuer N."/>
            <person name="da Costa M.S."/>
            <person name="Lobo-da-Cunha A."/>
            <person name="Jogler C."/>
            <person name="Lage O.M."/>
        </authorList>
    </citation>
    <scope>NUCLEOTIDE SEQUENCE [LARGE SCALE GENOMIC DNA]</scope>
    <source>
        <strain evidence="4 5">LzC2</strain>
    </source>
</reference>
<dbReference type="SUPFAM" id="SSF51161">
    <property type="entry name" value="Trimeric LpxA-like enzymes"/>
    <property type="match status" value="1"/>
</dbReference>
<dbReference type="EC" id="2.3.1.-" evidence="4"/>
<organism evidence="4 5">
    <name type="scientific">Alienimonas chondri</name>
    <dbReference type="NCBI Taxonomy" id="2681879"/>
    <lineage>
        <taxon>Bacteria</taxon>
        <taxon>Pseudomonadati</taxon>
        <taxon>Planctomycetota</taxon>
        <taxon>Planctomycetia</taxon>
        <taxon>Planctomycetales</taxon>
        <taxon>Planctomycetaceae</taxon>
        <taxon>Alienimonas</taxon>
    </lineage>
</organism>
<dbReference type="PANTHER" id="PTHR42811">
    <property type="entry name" value="SERINE ACETYLTRANSFERASE"/>
    <property type="match status" value="1"/>
</dbReference>
<keyword evidence="5" id="KW-1185">Reference proteome</keyword>
<comment type="caution">
    <text evidence="4">The sequence shown here is derived from an EMBL/GenBank/DDBJ whole genome shotgun (WGS) entry which is preliminary data.</text>
</comment>
<keyword evidence="2 4" id="KW-0808">Transferase</keyword>
<dbReference type="EMBL" id="WTPX01000060">
    <property type="protein sequence ID" value="NNJ26058.1"/>
    <property type="molecule type" value="Genomic_DNA"/>
</dbReference>
<evidence type="ECO:0000256" key="3">
    <source>
        <dbReference type="ARBA" id="ARBA00023315"/>
    </source>
</evidence>
<evidence type="ECO:0000256" key="1">
    <source>
        <dbReference type="ARBA" id="ARBA00022605"/>
    </source>
</evidence>
<gene>
    <name evidence="4" type="primary">lpxD_4</name>
    <name evidence="4" type="ORF">LzC2_21370</name>
</gene>
<name>A0ABX1VE40_9PLAN</name>
<dbReference type="InterPro" id="IPR042122">
    <property type="entry name" value="Ser_AcTrfase_N_sf"/>
</dbReference>